<dbReference type="RefSeq" id="XP_002488191.1">
    <property type="nucleotide sequence ID" value="XM_002488146.1"/>
</dbReference>
<dbReference type="InParanoid" id="B8MTQ2"/>
<dbReference type="AlphaFoldDB" id="B8MTQ2"/>
<feature type="region of interest" description="Disordered" evidence="9">
    <location>
        <begin position="184"/>
        <end position="205"/>
    </location>
</feature>
<organism evidence="11 12">
    <name type="scientific">Talaromyces stipitatus (strain ATCC 10500 / CBS 375.48 / QM 6759 / NRRL 1006)</name>
    <name type="common">Penicillium stipitatum</name>
    <dbReference type="NCBI Taxonomy" id="441959"/>
    <lineage>
        <taxon>Eukaryota</taxon>
        <taxon>Fungi</taxon>
        <taxon>Dikarya</taxon>
        <taxon>Ascomycota</taxon>
        <taxon>Pezizomycotina</taxon>
        <taxon>Eurotiomycetes</taxon>
        <taxon>Eurotiomycetidae</taxon>
        <taxon>Eurotiales</taxon>
        <taxon>Trichocomaceae</taxon>
        <taxon>Talaromyces</taxon>
        <taxon>Talaromyces sect. Talaromyces</taxon>
    </lineage>
</organism>
<dbReference type="GO" id="GO:0010468">
    <property type="term" value="P:regulation of gene expression"/>
    <property type="evidence" value="ECO:0007669"/>
    <property type="project" value="TreeGrafter"/>
</dbReference>
<dbReference type="OMA" id="HHDSANT"/>
<dbReference type="GO" id="GO:0008270">
    <property type="term" value="F:zinc ion binding"/>
    <property type="evidence" value="ECO:0007669"/>
    <property type="project" value="UniProtKB-KW"/>
</dbReference>
<dbReference type="SUPFAM" id="SSF57667">
    <property type="entry name" value="beta-beta-alpha zinc fingers"/>
    <property type="match status" value="2"/>
</dbReference>
<dbReference type="STRING" id="441959.B8MTQ2"/>
<keyword evidence="2" id="KW-0479">Metal-binding</keyword>
<evidence type="ECO:0000256" key="8">
    <source>
        <dbReference type="PROSITE-ProRule" id="PRU00042"/>
    </source>
</evidence>
<feature type="compositionally biased region" description="Polar residues" evidence="9">
    <location>
        <begin position="276"/>
        <end position="308"/>
    </location>
</feature>
<evidence type="ECO:0000259" key="10">
    <source>
        <dbReference type="PROSITE" id="PS50157"/>
    </source>
</evidence>
<feature type="region of interest" description="Disordered" evidence="9">
    <location>
        <begin position="70"/>
        <end position="92"/>
    </location>
</feature>
<dbReference type="GO" id="GO:0005634">
    <property type="term" value="C:nucleus"/>
    <property type="evidence" value="ECO:0007669"/>
    <property type="project" value="UniProtKB-SubCell"/>
</dbReference>
<dbReference type="VEuPathDB" id="FungiDB:TSTA_005680"/>
<feature type="domain" description="C2H2-type" evidence="10">
    <location>
        <begin position="334"/>
        <end position="363"/>
    </location>
</feature>
<dbReference type="Proteomes" id="UP000001745">
    <property type="component" value="Unassembled WGS sequence"/>
</dbReference>
<evidence type="ECO:0000313" key="12">
    <source>
        <dbReference type="Proteomes" id="UP000001745"/>
    </source>
</evidence>
<dbReference type="PhylomeDB" id="B8MTQ2"/>
<dbReference type="InterPro" id="IPR036236">
    <property type="entry name" value="Znf_C2H2_sf"/>
</dbReference>
<evidence type="ECO:0000256" key="1">
    <source>
        <dbReference type="ARBA" id="ARBA00004123"/>
    </source>
</evidence>
<dbReference type="GeneID" id="8105542"/>
<feature type="region of interest" description="Disordered" evidence="9">
    <location>
        <begin position="503"/>
        <end position="565"/>
    </location>
</feature>
<feature type="compositionally biased region" description="Polar residues" evidence="9">
    <location>
        <begin position="154"/>
        <end position="166"/>
    </location>
</feature>
<feature type="compositionally biased region" description="Basic residues" evidence="9">
    <location>
        <begin position="266"/>
        <end position="275"/>
    </location>
</feature>
<dbReference type="SMART" id="SM00355">
    <property type="entry name" value="ZnF_C2H2"/>
    <property type="match status" value="4"/>
</dbReference>
<reference evidence="12" key="1">
    <citation type="journal article" date="2015" name="Genome Announc.">
        <title>Genome sequence of the AIDS-associated pathogen Penicillium marneffei (ATCC18224) and its near taxonomic relative Talaromyces stipitatus (ATCC10500).</title>
        <authorList>
            <person name="Nierman W.C."/>
            <person name="Fedorova-Abrams N.D."/>
            <person name="Andrianopoulos A."/>
        </authorList>
    </citation>
    <scope>NUCLEOTIDE SEQUENCE [LARGE SCALE GENOMIC DNA]</scope>
    <source>
        <strain evidence="12">ATCC 10500 / CBS 375.48 / QM 6759 / NRRL 1006</strain>
    </source>
</reference>
<keyword evidence="5" id="KW-0862">Zinc</keyword>
<feature type="compositionally biased region" description="Acidic residues" evidence="9">
    <location>
        <begin position="555"/>
        <end position="564"/>
    </location>
</feature>
<dbReference type="Pfam" id="PF00096">
    <property type="entry name" value="zf-C2H2"/>
    <property type="match status" value="3"/>
</dbReference>
<sequence>MMDATVPMSYRFSNNELRVLEPPRFMDSHVESTLPYYQNAAPVAYASHIPSPPYEVSGHVMNGYHNSYHQPHLFNHPSSGPPPQTHTHAHVQPLHSQLHATAAAQAHPQARSLPFHHPQQAATAGRLSTEHTPIHSPSPDVHPVSRRMPHVQSARLTPQTAQQQQPRVIDDYRAGTSPAIAPPITTTTASGSGNILTPVSPSSNTTVVTIPHRGNEPSTSAKDINFSTEVDILMKTIQSHHSVHNSSSSTSTPTPSSVTSAGTPPPHHHHHHHHQFSTNQQPHFSSAYQLGITNYPSYENTPNANTLTQQQQSQSGGRLVSDSSDGSTKHKRKHPCTFPGCGKLFTQKTHLDIHLRAHTGIKPFKCSEPSCGQRFSQLGNLRTHERRHTGERPFTCEECGKAFAQKGNVRAHMFTHAKAKPYTCQLDGCWKQFTQLGNLKSHQNKFHATTLRDLTTRFANMSNPEIMTPADRELWTYFASLYKNSNKGIKGRGKDRKIACTKAKNGAHTSNGNGNGNGKNNSRSARSTTTNRNGNGNHQHLPASGSDAGSSDYYSAEDGEDDELHEQQQRYMHHAMPSAHHGGHASLLGHAVHHREPLSMYSKSDR</sequence>
<evidence type="ECO:0000256" key="2">
    <source>
        <dbReference type="ARBA" id="ARBA00022723"/>
    </source>
</evidence>
<dbReference type="PROSITE" id="PS50157">
    <property type="entry name" value="ZINC_FINGER_C2H2_2"/>
    <property type="match status" value="4"/>
</dbReference>
<dbReference type="OrthoDB" id="427030at2759"/>
<name>B8MTQ2_TALSN</name>
<keyword evidence="12" id="KW-1185">Reference proteome</keyword>
<dbReference type="PANTHER" id="PTHR16515">
    <property type="entry name" value="PR DOMAIN ZINC FINGER PROTEIN"/>
    <property type="match status" value="1"/>
</dbReference>
<dbReference type="FunFam" id="3.30.160.60:FF:000104">
    <property type="entry name" value="Transcriptional repressor protein YY1"/>
    <property type="match status" value="1"/>
</dbReference>
<feature type="region of interest" description="Disordered" evidence="9">
    <location>
        <begin position="239"/>
        <end position="334"/>
    </location>
</feature>
<keyword evidence="7" id="KW-0539">Nucleus</keyword>
<evidence type="ECO:0000256" key="4">
    <source>
        <dbReference type="ARBA" id="ARBA00022771"/>
    </source>
</evidence>
<feature type="domain" description="C2H2-type" evidence="10">
    <location>
        <begin position="364"/>
        <end position="393"/>
    </location>
</feature>
<feature type="compositionally biased region" description="Low complexity" evidence="9">
    <location>
        <begin position="518"/>
        <end position="554"/>
    </location>
</feature>
<dbReference type="PROSITE" id="PS00028">
    <property type="entry name" value="ZINC_FINGER_C2H2_1"/>
    <property type="match status" value="4"/>
</dbReference>
<dbReference type="InterPro" id="IPR013087">
    <property type="entry name" value="Znf_C2H2_type"/>
</dbReference>
<evidence type="ECO:0000256" key="7">
    <source>
        <dbReference type="ARBA" id="ARBA00023242"/>
    </source>
</evidence>
<dbReference type="PANTHER" id="PTHR16515:SF49">
    <property type="entry name" value="GASTRULA ZINC FINGER PROTEIN XLCGF49.1-LIKE-RELATED"/>
    <property type="match status" value="1"/>
</dbReference>
<feature type="domain" description="C2H2-type" evidence="10">
    <location>
        <begin position="394"/>
        <end position="421"/>
    </location>
</feature>
<dbReference type="GO" id="GO:0003677">
    <property type="term" value="F:DNA binding"/>
    <property type="evidence" value="ECO:0007669"/>
    <property type="project" value="UniProtKB-KW"/>
</dbReference>
<feature type="compositionally biased region" description="Polar residues" evidence="9">
    <location>
        <begin position="194"/>
        <end position="205"/>
    </location>
</feature>
<feature type="domain" description="C2H2-type" evidence="10">
    <location>
        <begin position="422"/>
        <end position="448"/>
    </location>
</feature>
<comment type="subcellular location">
    <subcellularLocation>
        <location evidence="1">Nucleus</location>
    </subcellularLocation>
</comment>
<evidence type="ECO:0000256" key="9">
    <source>
        <dbReference type="SAM" id="MobiDB-lite"/>
    </source>
</evidence>
<dbReference type="InterPro" id="IPR050331">
    <property type="entry name" value="Zinc_finger"/>
</dbReference>
<proteinExistence type="predicted"/>
<keyword evidence="3" id="KW-0677">Repeat</keyword>
<evidence type="ECO:0000256" key="5">
    <source>
        <dbReference type="ARBA" id="ARBA00022833"/>
    </source>
</evidence>
<dbReference type="eggNOG" id="KOG1721">
    <property type="taxonomic scope" value="Eukaryota"/>
</dbReference>
<accession>B8MTQ2</accession>
<keyword evidence="6" id="KW-0238">DNA-binding</keyword>
<dbReference type="Gene3D" id="3.30.160.60">
    <property type="entry name" value="Classic Zinc Finger"/>
    <property type="match status" value="4"/>
</dbReference>
<dbReference type="HOGENOM" id="CLU_028814_1_2_1"/>
<evidence type="ECO:0000313" key="11">
    <source>
        <dbReference type="EMBL" id="EED12537.1"/>
    </source>
</evidence>
<evidence type="ECO:0000256" key="3">
    <source>
        <dbReference type="ARBA" id="ARBA00022737"/>
    </source>
</evidence>
<feature type="region of interest" description="Disordered" evidence="9">
    <location>
        <begin position="117"/>
        <end position="166"/>
    </location>
</feature>
<keyword evidence="4 8" id="KW-0863">Zinc-finger</keyword>
<dbReference type="EMBL" id="EQ962660">
    <property type="protein sequence ID" value="EED12537.1"/>
    <property type="molecule type" value="Genomic_DNA"/>
</dbReference>
<gene>
    <name evidence="11" type="ORF">TSTA_005680</name>
</gene>
<feature type="compositionally biased region" description="Low complexity" evidence="9">
    <location>
        <begin position="184"/>
        <end position="193"/>
    </location>
</feature>
<dbReference type="FunFam" id="3.30.160.60:FF:001325">
    <property type="entry name" value="zinc finger protein 200"/>
    <property type="match status" value="1"/>
</dbReference>
<protein>
    <submittedName>
        <fullName evidence="11">C2H2 transcription factor (Azf1), putative</fullName>
    </submittedName>
</protein>
<evidence type="ECO:0000256" key="6">
    <source>
        <dbReference type="ARBA" id="ARBA00023125"/>
    </source>
</evidence>
<feature type="compositionally biased region" description="Low complexity" evidence="9">
    <location>
        <begin position="244"/>
        <end position="262"/>
    </location>
</feature>